<accession>A0ABQ7SAM3</accession>
<feature type="region of interest" description="Disordered" evidence="5">
    <location>
        <begin position="151"/>
        <end position="238"/>
    </location>
</feature>
<feature type="compositionally biased region" description="Low complexity" evidence="5">
    <location>
        <begin position="210"/>
        <end position="225"/>
    </location>
</feature>
<evidence type="ECO:0000259" key="6">
    <source>
        <dbReference type="PROSITE" id="PS50023"/>
    </source>
</evidence>
<dbReference type="Gene3D" id="2.10.110.10">
    <property type="entry name" value="Cysteine Rich Protein"/>
    <property type="match status" value="4"/>
</dbReference>
<evidence type="ECO:0000256" key="3">
    <source>
        <dbReference type="ARBA" id="ARBA00023038"/>
    </source>
</evidence>
<evidence type="ECO:0000313" key="7">
    <source>
        <dbReference type="EMBL" id="KAG9510474.1"/>
    </source>
</evidence>
<gene>
    <name evidence="7" type="primary">Pxn</name>
    <name evidence="7" type="ORF">GZH46_00988</name>
</gene>
<feature type="compositionally biased region" description="Low complexity" evidence="5">
    <location>
        <begin position="1"/>
        <end position="23"/>
    </location>
</feature>
<dbReference type="SUPFAM" id="SSF57716">
    <property type="entry name" value="Glucocorticoid receptor-like (DNA-binding domain)"/>
    <property type="match status" value="4"/>
</dbReference>
<dbReference type="PROSITE" id="PS00478">
    <property type="entry name" value="LIM_DOMAIN_1"/>
    <property type="match status" value="3"/>
</dbReference>
<feature type="compositionally biased region" description="Low complexity" evidence="5">
    <location>
        <begin position="167"/>
        <end position="176"/>
    </location>
</feature>
<dbReference type="PANTHER" id="PTHR24214:SF62">
    <property type="entry name" value="LEUPAXIN"/>
    <property type="match status" value="1"/>
</dbReference>
<evidence type="ECO:0000256" key="2">
    <source>
        <dbReference type="ARBA" id="ARBA00022833"/>
    </source>
</evidence>
<keyword evidence="3 4" id="KW-0440">LIM domain</keyword>
<feature type="domain" description="LIM zinc-binding" evidence="6">
    <location>
        <begin position="367"/>
        <end position="426"/>
    </location>
</feature>
<keyword evidence="1 4" id="KW-0479">Metal-binding</keyword>
<protein>
    <submittedName>
        <fullName evidence="7">Paxillin</fullName>
    </submittedName>
</protein>
<dbReference type="EMBL" id="JAIFTH010000138">
    <property type="protein sequence ID" value="KAG9510474.1"/>
    <property type="molecule type" value="Genomic_DNA"/>
</dbReference>
<reference evidence="7 8" key="1">
    <citation type="submission" date="2020-10" db="EMBL/GenBank/DDBJ databases">
        <authorList>
            <person name="Klimov P.B."/>
            <person name="Dyachkov S.M."/>
            <person name="Chetverikov P.E."/>
        </authorList>
    </citation>
    <scope>NUCLEOTIDE SEQUENCE [LARGE SCALE GENOMIC DNA]</scope>
    <source>
        <strain evidence="7">BMOC 18-1129-001#AD2665</strain>
        <tissue evidence="7">Entire mites</tissue>
    </source>
</reference>
<feature type="domain" description="LIM zinc-binding" evidence="6">
    <location>
        <begin position="427"/>
        <end position="483"/>
    </location>
</feature>
<dbReference type="InterPro" id="IPR001781">
    <property type="entry name" value="Znf_LIM"/>
</dbReference>
<organism evidence="7 8">
    <name type="scientific">Fragariocoptes setiger</name>
    <dbReference type="NCBI Taxonomy" id="1670756"/>
    <lineage>
        <taxon>Eukaryota</taxon>
        <taxon>Metazoa</taxon>
        <taxon>Ecdysozoa</taxon>
        <taxon>Arthropoda</taxon>
        <taxon>Chelicerata</taxon>
        <taxon>Arachnida</taxon>
        <taxon>Acari</taxon>
        <taxon>Acariformes</taxon>
        <taxon>Trombidiformes</taxon>
        <taxon>Prostigmata</taxon>
        <taxon>Eupodina</taxon>
        <taxon>Eriophyoidea</taxon>
        <taxon>Phytoptidae</taxon>
        <taxon>Fragariocoptes</taxon>
    </lineage>
</organism>
<dbReference type="InterPro" id="IPR050604">
    <property type="entry name" value="PDZ-LIM_domain"/>
</dbReference>
<evidence type="ECO:0000256" key="1">
    <source>
        <dbReference type="ARBA" id="ARBA00022723"/>
    </source>
</evidence>
<evidence type="ECO:0000256" key="5">
    <source>
        <dbReference type="SAM" id="MobiDB-lite"/>
    </source>
</evidence>
<dbReference type="PROSITE" id="PS50023">
    <property type="entry name" value="LIM_DOMAIN_2"/>
    <property type="match status" value="4"/>
</dbReference>
<feature type="non-terminal residue" evidence="7">
    <location>
        <position position="1"/>
    </location>
</feature>
<sequence>MTRNSPSLSPRSASRGGSSPDPRIVNELDSLIDDLTSARVSAETSYKHHMDERTRTLEHTITRTGSTPIPSSSDDTPMQQLRRDSVQVNNMVNRLESSLSSNSTSGNIDAALARGRHIKDLVEEEILVNEEPLRQPREQHVDRKIVVRASESEHHAQTYSSTDETKPISTSTISTTRTKRNVAFGEREDDAESYDNAGNDEHRVTVTVGPRTSTAVSTAAPASPSIQGSSKPKPDDSSEVVDDVTILCHTCNGPIEGQVITALGRSYHREHFVCAHCGQELGTRNFFERDMLPYCEKDYHALFSPKCAACGESIVERVTIALDKTYHPEHFVCAHCGCQFDSEHDEGFHERDGKPYCKTDFFALFANKCHACALPITANYITALDVQWHPDCFICTDCRCPFADGKFFDIDGAPYCEIHYHARRGSLCAVCRQPIIGRCITAMFRKFHPDHFTCTYCLKVLNKTFKEEADRPYCHDCFDKLFS</sequence>
<dbReference type="Proteomes" id="UP000825002">
    <property type="component" value="Unassembled WGS sequence"/>
</dbReference>
<dbReference type="CDD" id="cd09339">
    <property type="entry name" value="LIM4_Paxillin_like"/>
    <property type="match status" value="1"/>
</dbReference>
<keyword evidence="2 4" id="KW-0862">Zinc</keyword>
<evidence type="ECO:0000256" key="4">
    <source>
        <dbReference type="PROSITE-ProRule" id="PRU00125"/>
    </source>
</evidence>
<dbReference type="CDD" id="cd09338">
    <property type="entry name" value="LIM3_Paxillin_like"/>
    <property type="match status" value="1"/>
</dbReference>
<keyword evidence="8" id="KW-1185">Reference proteome</keyword>
<comment type="caution">
    <text evidence="7">The sequence shown here is derived from an EMBL/GenBank/DDBJ whole genome shotgun (WGS) entry which is preliminary data.</text>
</comment>
<dbReference type="PANTHER" id="PTHR24214">
    <property type="entry name" value="PDZ AND LIM DOMAIN PROTEIN ZASP"/>
    <property type="match status" value="1"/>
</dbReference>
<dbReference type="SMART" id="SM00132">
    <property type="entry name" value="LIM"/>
    <property type="match status" value="4"/>
</dbReference>
<proteinExistence type="predicted"/>
<name>A0ABQ7SAM3_9ACAR</name>
<evidence type="ECO:0000313" key="8">
    <source>
        <dbReference type="Proteomes" id="UP000825002"/>
    </source>
</evidence>
<dbReference type="Pfam" id="PF00412">
    <property type="entry name" value="LIM"/>
    <property type="match status" value="4"/>
</dbReference>
<feature type="domain" description="LIM zinc-binding" evidence="6">
    <location>
        <begin position="246"/>
        <end position="305"/>
    </location>
</feature>
<feature type="region of interest" description="Disordered" evidence="5">
    <location>
        <begin position="1"/>
        <end position="26"/>
    </location>
</feature>
<feature type="domain" description="LIM zinc-binding" evidence="6">
    <location>
        <begin position="306"/>
        <end position="366"/>
    </location>
</feature>